<feature type="non-terminal residue" evidence="6">
    <location>
        <position position="309"/>
    </location>
</feature>
<evidence type="ECO:0000256" key="2">
    <source>
        <dbReference type="ARBA" id="ARBA00022729"/>
    </source>
</evidence>
<evidence type="ECO:0000256" key="1">
    <source>
        <dbReference type="ARBA" id="ARBA00022614"/>
    </source>
</evidence>
<reference evidence="6" key="1">
    <citation type="submission" date="2025-08" db="UniProtKB">
        <authorList>
            <consortium name="RefSeq"/>
        </authorList>
    </citation>
    <scope>IDENTIFICATION</scope>
    <source>
        <tissue evidence="6">Testes</tissue>
    </source>
</reference>
<sequence>MKRVNPSRQLGRLLVIAVVSQAVVSFPKQVDCGNDLPCRCLEETFSWGSDVDVKQNSSFVSLDDYSLDANYSYEWSSTVYTESTLTVDCRSSNLKRIPYTIPYNVTKLWVSHNSIVYVARVSLAHCREIVQLDASYNAISHIDRDAFINMENINTIYLSNNQLTDLPRELFNHTIHLTFLDVSHNQLKRLPVINSNIPALYILLSFNQISQMELINQQNYKTFTFIGLDISNNKLRSIPDNVVRRLNEVFAERYGEIILDGNPWVCDCEMVSVKRAWPHHPHYIRDTIYCNTPDNLKGKNMWNIPESQL</sequence>
<dbReference type="InterPro" id="IPR001611">
    <property type="entry name" value="Leu-rich_rpt"/>
</dbReference>
<protein>
    <submittedName>
        <fullName evidence="6">Carboxypeptidase N subunit 2-like</fullName>
    </submittedName>
</protein>
<dbReference type="Pfam" id="PF13855">
    <property type="entry name" value="LRR_8"/>
    <property type="match status" value="1"/>
</dbReference>
<keyword evidence="1" id="KW-0433">Leucine-rich repeat</keyword>
<name>A0ABM0M7B5_SACKO</name>
<dbReference type="Proteomes" id="UP000694865">
    <property type="component" value="Unplaced"/>
</dbReference>
<evidence type="ECO:0000313" key="5">
    <source>
        <dbReference type="Proteomes" id="UP000694865"/>
    </source>
</evidence>
<dbReference type="InterPro" id="IPR050541">
    <property type="entry name" value="LRR_TM_domain-containing"/>
</dbReference>
<dbReference type="PANTHER" id="PTHR24369:SF210">
    <property type="entry name" value="CHAOPTIN-RELATED"/>
    <property type="match status" value="1"/>
</dbReference>
<dbReference type="GeneID" id="102803007"/>
<organism evidence="5 6">
    <name type="scientific">Saccoglossus kowalevskii</name>
    <name type="common">Acorn worm</name>
    <dbReference type="NCBI Taxonomy" id="10224"/>
    <lineage>
        <taxon>Eukaryota</taxon>
        <taxon>Metazoa</taxon>
        <taxon>Hemichordata</taxon>
        <taxon>Enteropneusta</taxon>
        <taxon>Harrimaniidae</taxon>
        <taxon>Saccoglossus</taxon>
    </lineage>
</organism>
<dbReference type="Gene3D" id="3.80.10.10">
    <property type="entry name" value="Ribonuclease Inhibitor"/>
    <property type="match status" value="2"/>
</dbReference>
<dbReference type="PROSITE" id="PS51450">
    <property type="entry name" value="LRR"/>
    <property type="match status" value="1"/>
</dbReference>
<gene>
    <name evidence="6" type="primary">LOC102803007</name>
</gene>
<dbReference type="RefSeq" id="XP_006815906.1">
    <property type="nucleotide sequence ID" value="XM_006815843.1"/>
</dbReference>
<dbReference type="InterPro" id="IPR032675">
    <property type="entry name" value="LRR_dom_sf"/>
</dbReference>
<evidence type="ECO:0000313" key="6">
    <source>
        <dbReference type="RefSeq" id="XP_006815906.1"/>
    </source>
</evidence>
<feature type="chain" id="PRO_5046926239" evidence="4">
    <location>
        <begin position="26"/>
        <end position="309"/>
    </location>
</feature>
<dbReference type="SUPFAM" id="SSF52058">
    <property type="entry name" value="L domain-like"/>
    <property type="match status" value="1"/>
</dbReference>
<feature type="signal peptide" evidence="4">
    <location>
        <begin position="1"/>
        <end position="25"/>
    </location>
</feature>
<keyword evidence="3" id="KW-0677">Repeat</keyword>
<keyword evidence="2 4" id="KW-0732">Signal</keyword>
<dbReference type="SMART" id="SM00369">
    <property type="entry name" value="LRR_TYP"/>
    <property type="match status" value="4"/>
</dbReference>
<evidence type="ECO:0000256" key="4">
    <source>
        <dbReference type="SAM" id="SignalP"/>
    </source>
</evidence>
<accession>A0ABM0M7B5</accession>
<evidence type="ECO:0000256" key="3">
    <source>
        <dbReference type="ARBA" id="ARBA00022737"/>
    </source>
</evidence>
<proteinExistence type="predicted"/>
<dbReference type="InterPro" id="IPR003591">
    <property type="entry name" value="Leu-rich_rpt_typical-subtyp"/>
</dbReference>
<dbReference type="SMART" id="SM00364">
    <property type="entry name" value="LRR_BAC"/>
    <property type="match status" value="3"/>
</dbReference>
<dbReference type="PANTHER" id="PTHR24369">
    <property type="entry name" value="ANTIGEN BSP, PUTATIVE-RELATED"/>
    <property type="match status" value="1"/>
</dbReference>
<keyword evidence="5" id="KW-1185">Reference proteome</keyword>